<dbReference type="InterPro" id="IPR029046">
    <property type="entry name" value="LolA/LolB/LppX"/>
</dbReference>
<name>A0A3M2IR92_9CELL</name>
<reference evidence="1 2" key="1">
    <citation type="submission" date="2018-10" db="EMBL/GenBank/DDBJ databases">
        <title>Isolation, diversity and antifungal activity of actinobacteria from wheat.</title>
        <authorList>
            <person name="Han C."/>
        </authorList>
    </citation>
    <scope>NUCLEOTIDE SEQUENCE [LARGE SCALE GENOMIC DNA]</scope>
    <source>
        <strain evidence="1 2">NEAU-YY56</strain>
    </source>
</reference>
<dbReference type="EMBL" id="RFFI01000202">
    <property type="protein sequence ID" value="RMI02874.1"/>
    <property type="molecule type" value="Genomic_DNA"/>
</dbReference>
<sequence length="423" mass="43060">MSESAPRRPQSRPLSRRARWAVPGGVAVALAAAVGVPALASADGSDLPDVTPEQLLTRVAEAEPLPVQGTVVYTARLGLPELPVSEMTGADPLNLLGGSSTLRLWSDGADRSRVSLLGATSEYSVVRDGAEAWTYSSTDDAVTHLSLNPADQARYDALAGRLEVAPEADLPTPEQAAAQVLARAEQDSDVSVDAPTVVAGRDAYQLVVSPADDGTLVSRVVVAVDAETSAPLRVQVWGQDDGDAPSLEVGFTDVQFTDPGDAVLAFSAPAGATTEEVVVPLPEVDEAALDAARAQHEAGADPTGMLPPGVAVSGSGWSTVVEVAGLDVAGLVGGEPAALGSVPGAERVLGSDAAQDLIGEFVPRDADGQPGRPSLDGAALYDQLTTAVPEGRLLSTTLLTVLVTDDGRVLAGSVPADVLRAAA</sequence>
<dbReference type="Proteomes" id="UP000269289">
    <property type="component" value="Unassembled WGS sequence"/>
</dbReference>
<gene>
    <name evidence="1" type="ORF">EBM89_19935</name>
</gene>
<dbReference type="Gene3D" id="2.50.20.10">
    <property type="entry name" value="Lipoprotein localisation LolA/LolB/LppX"/>
    <property type="match status" value="1"/>
</dbReference>
<dbReference type="RefSeq" id="WP_122151321.1">
    <property type="nucleotide sequence ID" value="NZ_RFFI01000202.1"/>
</dbReference>
<evidence type="ECO:0000313" key="2">
    <source>
        <dbReference type="Proteomes" id="UP000269289"/>
    </source>
</evidence>
<protein>
    <recommendedName>
        <fullName evidence="3">DUF2092 domain-containing protein</fullName>
    </recommendedName>
</protein>
<dbReference type="PANTHER" id="PTHR37507">
    <property type="entry name" value="SPORULATION PROTEIN YDCC"/>
    <property type="match status" value="1"/>
</dbReference>
<dbReference type="InterPro" id="IPR052944">
    <property type="entry name" value="Sporulation_related"/>
</dbReference>
<evidence type="ECO:0000313" key="1">
    <source>
        <dbReference type="EMBL" id="RMI02874.1"/>
    </source>
</evidence>
<dbReference type="AlphaFoldDB" id="A0A3M2IR92"/>
<comment type="caution">
    <text evidence="1">The sequence shown here is derived from an EMBL/GenBank/DDBJ whole genome shotgun (WGS) entry which is preliminary data.</text>
</comment>
<dbReference type="OrthoDB" id="4822274at2"/>
<dbReference type="PANTHER" id="PTHR37507:SF2">
    <property type="entry name" value="SPORULATION PROTEIN YDCC"/>
    <property type="match status" value="1"/>
</dbReference>
<dbReference type="SUPFAM" id="SSF89392">
    <property type="entry name" value="Prokaryotic lipoproteins and lipoprotein localization factors"/>
    <property type="match status" value="1"/>
</dbReference>
<accession>A0A3M2IR92</accession>
<proteinExistence type="predicted"/>
<organism evidence="1 2">
    <name type="scientific">Cellulomonas triticagri</name>
    <dbReference type="NCBI Taxonomy" id="2483352"/>
    <lineage>
        <taxon>Bacteria</taxon>
        <taxon>Bacillati</taxon>
        <taxon>Actinomycetota</taxon>
        <taxon>Actinomycetes</taxon>
        <taxon>Micrococcales</taxon>
        <taxon>Cellulomonadaceae</taxon>
        <taxon>Cellulomonas</taxon>
    </lineage>
</organism>
<evidence type="ECO:0008006" key="3">
    <source>
        <dbReference type="Google" id="ProtNLM"/>
    </source>
</evidence>
<keyword evidence="2" id="KW-1185">Reference proteome</keyword>